<comment type="function">
    <text evidence="7">Catalyzes the conversion of long-chain fatty acids to their active form acyl-CoAs for both synthesis of cellular lipids, and degradation via beta-oxidation.</text>
</comment>
<evidence type="ECO:0000259" key="8">
    <source>
        <dbReference type="Pfam" id="PF00501"/>
    </source>
</evidence>
<evidence type="ECO:0000256" key="4">
    <source>
        <dbReference type="ARBA" id="ARBA00022832"/>
    </source>
</evidence>
<keyword evidence="4 7" id="KW-0276">Fatty acid metabolism</keyword>
<comment type="similarity">
    <text evidence="1 7">Belongs to the ATP-dependent AMP-binding enzyme family.</text>
</comment>
<dbReference type="GO" id="GO:0005524">
    <property type="term" value="F:ATP binding"/>
    <property type="evidence" value="ECO:0007669"/>
    <property type="project" value="UniProtKB-KW"/>
</dbReference>
<gene>
    <name evidence="9" type="ORF">FSB_LOCUS36618</name>
</gene>
<sequence>MDSIAAQRRLKAINGHLVSEGESRPQLRPNLTAGEFVLDLVDWFVDLSIGKKDIWTEDKVLLLLNSLPDTYYHLITTLLYGNDVIKINDVSNTLTNNEQAFRDMVPVNWMSTLQTTIALLTMAAQYLAVIEAIKEAIYLQEQGYSVVLPEKLQTGKWNVHRSARSPLKVVSRFPDHPEIGTLHDNFVRSVDTFRDYKYLGTRIRVDGTVGEYKWMTYGEAATARSAIGSGLINHGILKGSCIGLYFINKPEWLIVDHACSAYSYISVPLYDTLGPDAAKYIVSHAVVQVIFCAPQTLNSLLSLLSDIPTVRLVVVVGGIDDQIPLLPSTTGVEVVTYSKLLSQGRSNLQPFCPPKPDDVATICYTSGTTGTPKGAVLTHGNLIANVAGSSITVKFYPSDVYISYLPLAHIYERANQVMSVYYGVAVGFYQGDNLKLMDDIAALRPTLFCSVPRLYNRIYAGIMNAVKTSGGLRERLFNSAYNAKKQAILSGKNPSPIWDKLVFNKIKARLGGRVRFMASGASPLSPDVMDFLKICFGGQVTEGYGMTETSCVISGIDEGDNLTGHVGAPNPACEIKLVDVPEMNYTSDDQPCPRGEICVRGPIIFKGYHKDEVQTKEVIDEDGWLHTGDIGLWLPGGRLKIIDSPQSLSTATAVCSQYALIMAVGGQSEVGKGEYIAPEKIENVYAKCKFIAQCFVYGDSLNSSLVAVVSVDPDILQAWAASEGIKYEDLGQLCNDPRARAAVLADMDAIGREAQLRGFEFAKAVTLVHEPFTLENGLLTPTFKIKRPQAKEYFAKAISNMYAELSTLDPSQKTL</sequence>
<evidence type="ECO:0000256" key="3">
    <source>
        <dbReference type="ARBA" id="ARBA00022741"/>
    </source>
</evidence>
<comment type="catalytic activity">
    <reaction evidence="7">
        <text>a long-chain fatty acid + ATP + CoA = a long-chain fatty acyl-CoA + AMP + diphosphate</text>
        <dbReference type="Rhea" id="RHEA:15421"/>
        <dbReference type="ChEBI" id="CHEBI:30616"/>
        <dbReference type="ChEBI" id="CHEBI:33019"/>
        <dbReference type="ChEBI" id="CHEBI:57287"/>
        <dbReference type="ChEBI" id="CHEBI:57560"/>
        <dbReference type="ChEBI" id="CHEBI:83139"/>
        <dbReference type="ChEBI" id="CHEBI:456215"/>
        <dbReference type="EC" id="6.2.1.3"/>
    </reaction>
</comment>
<dbReference type="GO" id="GO:0004467">
    <property type="term" value="F:long-chain fatty acid-CoA ligase activity"/>
    <property type="evidence" value="ECO:0007669"/>
    <property type="project" value="UniProtKB-EC"/>
</dbReference>
<evidence type="ECO:0000256" key="7">
    <source>
        <dbReference type="RuleBase" id="RU369030"/>
    </source>
</evidence>
<dbReference type="PROSITE" id="PS00455">
    <property type="entry name" value="AMP_BINDING"/>
    <property type="match status" value="1"/>
</dbReference>
<dbReference type="PANTHER" id="PTHR43272">
    <property type="entry name" value="LONG-CHAIN-FATTY-ACID--COA LIGASE"/>
    <property type="match status" value="1"/>
</dbReference>
<dbReference type="InterPro" id="IPR045311">
    <property type="entry name" value="LC-FACS_euk"/>
</dbReference>
<dbReference type="EC" id="6.2.1.3" evidence="6 7"/>
<keyword evidence="7" id="KW-0443">Lipid metabolism</keyword>
<dbReference type="InterPro" id="IPR042099">
    <property type="entry name" value="ANL_N_sf"/>
</dbReference>
<feature type="domain" description="AMP-dependent synthetase/ligase" evidence="8">
    <location>
        <begin position="210"/>
        <end position="609"/>
    </location>
</feature>
<evidence type="ECO:0000313" key="9">
    <source>
        <dbReference type="EMBL" id="SPD08736.1"/>
    </source>
</evidence>
<protein>
    <recommendedName>
        <fullName evidence="6 7">Long-chain-fatty-acid--CoA ligase</fullName>
        <ecNumber evidence="6 7">6.2.1.3</ecNumber>
    </recommendedName>
</protein>
<dbReference type="Pfam" id="PF00501">
    <property type="entry name" value="AMP-binding"/>
    <property type="match status" value="1"/>
</dbReference>
<dbReference type="InterPro" id="IPR000873">
    <property type="entry name" value="AMP-dep_synth/lig_dom"/>
</dbReference>
<keyword evidence="3 7" id="KW-0547">Nucleotide-binding</keyword>
<dbReference type="PANTHER" id="PTHR43272:SF33">
    <property type="entry name" value="AMP-BINDING DOMAIN-CONTAINING PROTEIN-RELATED"/>
    <property type="match status" value="1"/>
</dbReference>
<evidence type="ECO:0000256" key="1">
    <source>
        <dbReference type="ARBA" id="ARBA00006432"/>
    </source>
</evidence>
<dbReference type="UniPathway" id="UPA00199"/>
<reference evidence="9" key="1">
    <citation type="submission" date="2018-02" db="EMBL/GenBank/DDBJ databases">
        <authorList>
            <person name="Cohen D.B."/>
            <person name="Kent A.D."/>
        </authorList>
    </citation>
    <scope>NUCLEOTIDE SEQUENCE</scope>
</reference>
<name>A0A2N9H2I0_FAGSY</name>
<dbReference type="GO" id="GO:0016020">
    <property type="term" value="C:membrane"/>
    <property type="evidence" value="ECO:0007669"/>
    <property type="project" value="TreeGrafter"/>
</dbReference>
<comment type="pathway">
    <text evidence="7">Lipid metabolism; fatty acid metabolism.</text>
</comment>
<evidence type="ECO:0000256" key="6">
    <source>
        <dbReference type="ARBA" id="ARBA00026121"/>
    </source>
</evidence>
<dbReference type="InterPro" id="IPR020845">
    <property type="entry name" value="AMP-binding_CS"/>
</dbReference>
<dbReference type="Gene3D" id="3.40.50.12780">
    <property type="entry name" value="N-terminal domain of ligase-like"/>
    <property type="match status" value="1"/>
</dbReference>
<keyword evidence="2 7" id="KW-0436">Ligase</keyword>
<organism evidence="9">
    <name type="scientific">Fagus sylvatica</name>
    <name type="common">Beechnut</name>
    <dbReference type="NCBI Taxonomy" id="28930"/>
    <lineage>
        <taxon>Eukaryota</taxon>
        <taxon>Viridiplantae</taxon>
        <taxon>Streptophyta</taxon>
        <taxon>Embryophyta</taxon>
        <taxon>Tracheophyta</taxon>
        <taxon>Spermatophyta</taxon>
        <taxon>Magnoliopsida</taxon>
        <taxon>eudicotyledons</taxon>
        <taxon>Gunneridae</taxon>
        <taxon>Pentapetalae</taxon>
        <taxon>rosids</taxon>
        <taxon>fabids</taxon>
        <taxon>Fagales</taxon>
        <taxon>Fagaceae</taxon>
        <taxon>Fagus</taxon>
    </lineage>
</organism>
<accession>A0A2N9H2I0</accession>
<dbReference type="EMBL" id="OIVN01003090">
    <property type="protein sequence ID" value="SPD08736.1"/>
    <property type="molecule type" value="Genomic_DNA"/>
</dbReference>
<proteinExistence type="inferred from homology"/>
<dbReference type="GO" id="GO:0005783">
    <property type="term" value="C:endoplasmic reticulum"/>
    <property type="evidence" value="ECO:0007669"/>
    <property type="project" value="TreeGrafter"/>
</dbReference>
<dbReference type="CDD" id="cd05927">
    <property type="entry name" value="LC-FACS_euk"/>
    <property type="match status" value="1"/>
</dbReference>
<dbReference type="AlphaFoldDB" id="A0A2N9H2I0"/>
<evidence type="ECO:0000256" key="2">
    <source>
        <dbReference type="ARBA" id="ARBA00022598"/>
    </source>
</evidence>
<keyword evidence="5 7" id="KW-0067">ATP-binding</keyword>
<evidence type="ECO:0000256" key="5">
    <source>
        <dbReference type="ARBA" id="ARBA00022840"/>
    </source>
</evidence>
<dbReference type="SUPFAM" id="SSF56801">
    <property type="entry name" value="Acetyl-CoA synthetase-like"/>
    <property type="match status" value="1"/>
</dbReference>